<reference evidence="1 2" key="1">
    <citation type="submission" date="2016-02" db="EMBL/GenBank/DDBJ databases">
        <title>Draft genome sequence of the strain BR 10247T Bradyrhizobium neotropicale isolated from nodules of Centrolobium paraense.</title>
        <authorList>
            <person name="Simoes-Araujo J.L."/>
            <person name="Barauna A.C."/>
            <person name="Silva K."/>
            <person name="Zilli J.E."/>
        </authorList>
    </citation>
    <scope>NUCLEOTIDE SEQUENCE [LARGE SCALE GENOMIC DNA]</scope>
    <source>
        <strain evidence="1 2">BR 10247</strain>
    </source>
</reference>
<dbReference type="Proteomes" id="UP000077173">
    <property type="component" value="Unassembled WGS sequence"/>
</dbReference>
<name>A0A176YLL1_9BRAD</name>
<keyword evidence="2" id="KW-1185">Reference proteome</keyword>
<sequence>MTEYDVRQLGLMIEKLDAFDAIYLSHLVSDLDGLQSAMESADAQWKSAFLEHSGVLEDVNADILDENLTEFPNEHARLLTSAIQEMRKLIAQRL</sequence>
<dbReference type="AlphaFoldDB" id="A0A176YLL1"/>
<proteinExistence type="predicted"/>
<organism evidence="1 2">
    <name type="scientific">Bradyrhizobium neotropicale</name>
    <dbReference type="NCBI Taxonomy" id="1497615"/>
    <lineage>
        <taxon>Bacteria</taxon>
        <taxon>Pseudomonadati</taxon>
        <taxon>Pseudomonadota</taxon>
        <taxon>Alphaproteobacteria</taxon>
        <taxon>Hyphomicrobiales</taxon>
        <taxon>Nitrobacteraceae</taxon>
        <taxon>Bradyrhizobium</taxon>
    </lineage>
</organism>
<accession>A0A176YLL1</accession>
<dbReference type="GeneID" id="32582782"/>
<evidence type="ECO:0000313" key="1">
    <source>
        <dbReference type="EMBL" id="OAF07471.1"/>
    </source>
</evidence>
<protein>
    <submittedName>
        <fullName evidence="1">Uncharacterized protein</fullName>
    </submittedName>
</protein>
<comment type="caution">
    <text evidence="1">The sequence shown here is derived from an EMBL/GenBank/DDBJ whole genome shotgun (WGS) entry which is preliminary data.</text>
</comment>
<evidence type="ECO:0000313" key="2">
    <source>
        <dbReference type="Proteomes" id="UP000077173"/>
    </source>
</evidence>
<dbReference type="RefSeq" id="WP_063681822.1">
    <property type="nucleotide sequence ID" value="NZ_LSEF01000113.1"/>
</dbReference>
<dbReference type="EMBL" id="LSEF01000113">
    <property type="protein sequence ID" value="OAF07471.1"/>
    <property type="molecule type" value="Genomic_DNA"/>
</dbReference>
<gene>
    <name evidence="1" type="ORF">AXW67_30090</name>
</gene>